<keyword evidence="3" id="KW-1185">Reference proteome</keyword>
<organism evidence="2 3">
    <name type="scientific">Asterophora parasitica</name>
    <dbReference type="NCBI Taxonomy" id="117018"/>
    <lineage>
        <taxon>Eukaryota</taxon>
        <taxon>Fungi</taxon>
        <taxon>Dikarya</taxon>
        <taxon>Basidiomycota</taxon>
        <taxon>Agaricomycotina</taxon>
        <taxon>Agaricomycetes</taxon>
        <taxon>Agaricomycetidae</taxon>
        <taxon>Agaricales</taxon>
        <taxon>Tricholomatineae</taxon>
        <taxon>Lyophyllaceae</taxon>
        <taxon>Asterophora</taxon>
    </lineage>
</organism>
<reference evidence="2" key="2">
    <citation type="submission" date="2021-10" db="EMBL/GenBank/DDBJ databases">
        <title>Phylogenomics reveals ancestral predisposition of the termite-cultivated fungus Termitomyces towards a domesticated lifestyle.</title>
        <authorList>
            <person name="Auxier B."/>
            <person name="Grum-Grzhimaylo A."/>
            <person name="Cardenas M.E."/>
            <person name="Lodge J.D."/>
            <person name="Laessoe T."/>
            <person name="Pedersen O."/>
            <person name="Smith M.E."/>
            <person name="Kuyper T.W."/>
            <person name="Franco-Molano E.A."/>
            <person name="Baroni T.J."/>
            <person name="Aanen D.K."/>
        </authorList>
    </citation>
    <scope>NUCLEOTIDE SEQUENCE</scope>
    <source>
        <strain evidence="2">AP01</strain>
        <tissue evidence="2">Mycelium</tissue>
    </source>
</reference>
<protein>
    <recommendedName>
        <fullName evidence="1">DUF2423 domain-containing protein</fullName>
    </recommendedName>
</protein>
<dbReference type="AlphaFoldDB" id="A0A9P7G9B2"/>
<dbReference type="EMBL" id="JABCKV010000021">
    <property type="protein sequence ID" value="KAG5646412.1"/>
    <property type="molecule type" value="Genomic_DNA"/>
</dbReference>
<name>A0A9P7G9B2_9AGAR</name>
<dbReference type="PANTHER" id="PTHR28219:SF1">
    <property type="entry name" value="UPF0642 PROTEIN YBL028C"/>
    <property type="match status" value="1"/>
</dbReference>
<dbReference type="PANTHER" id="PTHR28219">
    <property type="entry name" value="UPF0642 PROTEIN YBL028C"/>
    <property type="match status" value="1"/>
</dbReference>
<reference evidence="2" key="1">
    <citation type="submission" date="2020-07" db="EMBL/GenBank/DDBJ databases">
        <authorList>
            <person name="Nieuwenhuis M."/>
            <person name="Van De Peppel L.J.J."/>
        </authorList>
    </citation>
    <scope>NUCLEOTIDE SEQUENCE</scope>
    <source>
        <strain evidence="2">AP01</strain>
        <tissue evidence="2">Mycelium</tissue>
    </source>
</reference>
<feature type="domain" description="DUF2423" evidence="1">
    <location>
        <begin position="1"/>
        <end position="44"/>
    </location>
</feature>
<evidence type="ECO:0000313" key="3">
    <source>
        <dbReference type="Proteomes" id="UP000775547"/>
    </source>
</evidence>
<dbReference type="GO" id="GO:0030687">
    <property type="term" value="C:preribosome, large subunit precursor"/>
    <property type="evidence" value="ECO:0007669"/>
    <property type="project" value="TreeGrafter"/>
</dbReference>
<evidence type="ECO:0000313" key="2">
    <source>
        <dbReference type="EMBL" id="KAG5646412.1"/>
    </source>
</evidence>
<comment type="caution">
    <text evidence="2">The sequence shown here is derived from an EMBL/GenBank/DDBJ whole genome shotgun (WGS) entry which is preliminary data.</text>
</comment>
<dbReference type="Proteomes" id="UP000775547">
    <property type="component" value="Unassembled WGS sequence"/>
</dbReference>
<evidence type="ECO:0000259" key="1">
    <source>
        <dbReference type="Pfam" id="PF10338"/>
    </source>
</evidence>
<dbReference type="OrthoDB" id="4087970at2759"/>
<dbReference type="Pfam" id="PF10338">
    <property type="entry name" value="YBL028C_N"/>
    <property type="match status" value="1"/>
</dbReference>
<sequence>MAKSIRSKAKRTFRSKKREDGVYAATEAARLHRLNAKLVSAALKEPEEEPIENEGGDADAMPGWCWFATLGLMDANDIAVESMDALTNGREGLAAVRGSMDRPVGSGLKRHISLA</sequence>
<gene>
    <name evidence="2" type="ORF">DXG03_003462</name>
</gene>
<dbReference type="InterPro" id="IPR019434">
    <property type="entry name" value="DUF2423"/>
</dbReference>
<proteinExistence type="predicted"/>
<accession>A0A9P7G9B2</accession>